<reference evidence="2 3" key="1">
    <citation type="journal article" date="2014" name="Genome Announc.">
        <title>Draft Genome Sequence of Amycolatopsis lurida NRRL 2430, Producer of the Glycopeptide Family Antibiotic Ristocetin.</title>
        <authorList>
            <person name="Kwun M.J."/>
            <person name="Hong H.J."/>
        </authorList>
    </citation>
    <scope>NUCLEOTIDE SEQUENCE [LARGE SCALE GENOMIC DNA]</scope>
    <source>
        <strain evidence="2 3">NRRL 2430</strain>
    </source>
</reference>
<evidence type="ECO:0000256" key="1">
    <source>
        <dbReference type="SAM" id="MobiDB-lite"/>
    </source>
</evidence>
<comment type="caution">
    <text evidence="2">The sequence shown here is derived from an EMBL/GenBank/DDBJ whole genome shotgun (WGS) entry which is preliminary data.</text>
</comment>
<accession>A0A2P2FJM4</accession>
<gene>
    <name evidence="2" type="ORF">BB31_33900</name>
</gene>
<dbReference type="Proteomes" id="UP000256220">
    <property type="component" value="Unassembled WGS sequence"/>
</dbReference>
<feature type="region of interest" description="Disordered" evidence="1">
    <location>
        <begin position="36"/>
        <end position="67"/>
    </location>
</feature>
<sequence>MGVVRCVVVVAGVSGGRVVVRARPVVGMVAVVEGTTLPFPDPPPAHAPSSATEPTTRPHHHTRMAGP</sequence>
<organism evidence="2 3">
    <name type="scientific">Amycolatopsis lurida NRRL 2430</name>
    <dbReference type="NCBI Taxonomy" id="1460371"/>
    <lineage>
        <taxon>Bacteria</taxon>
        <taxon>Bacillati</taxon>
        <taxon>Actinomycetota</taxon>
        <taxon>Actinomycetes</taxon>
        <taxon>Pseudonocardiales</taxon>
        <taxon>Pseudonocardiaceae</taxon>
        <taxon>Amycolatopsis</taxon>
    </lineage>
</organism>
<keyword evidence="3" id="KW-1185">Reference proteome</keyword>
<feature type="compositionally biased region" description="Basic residues" evidence="1">
    <location>
        <begin position="57"/>
        <end position="67"/>
    </location>
</feature>
<protein>
    <submittedName>
        <fullName evidence="2">Uncharacterized protein</fullName>
    </submittedName>
</protein>
<evidence type="ECO:0000313" key="2">
    <source>
        <dbReference type="EMBL" id="KFU76930.1"/>
    </source>
</evidence>
<proteinExistence type="predicted"/>
<dbReference type="EMBL" id="JFBM01000038">
    <property type="protein sequence ID" value="KFU76930.1"/>
    <property type="molecule type" value="Genomic_DNA"/>
</dbReference>
<dbReference type="AlphaFoldDB" id="A0A2P2FJM4"/>
<evidence type="ECO:0000313" key="3">
    <source>
        <dbReference type="Proteomes" id="UP000256220"/>
    </source>
</evidence>
<name>A0A2P2FJM4_AMYLU</name>